<dbReference type="InterPro" id="IPR007313">
    <property type="entry name" value="FxsA"/>
</dbReference>
<dbReference type="RefSeq" id="WP_126007370.1">
    <property type="nucleotide sequence ID" value="NZ_CP032509.1"/>
</dbReference>
<protein>
    <submittedName>
        <fullName evidence="3">Membrane protein FxsA</fullName>
    </submittedName>
</protein>
<reference evidence="3 4" key="1">
    <citation type="submission" date="2018-09" db="EMBL/GenBank/DDBJ databases">
        <title>Marinorhizobium profundi gen. nov., sp. nov., isolated from a deep-sea sediment sample from the New Britain Trench and proposal of Marinorhizobiaceae fam. nov. in the order Rhizobiales of the class Alphaproteobacteria.</title>
        <authorList>
            <person name="Cao J."/>
        </authorList>
    </citation>
    <scope>NUCLEOTIDE SEQUENCE [LARGE SCALE GENOMIC DNA]</scope>
    <source>
        <strain evidence="3 4">WS11</strain>
    </source>
</reference>
<proteinExistence type="predicted"/>
<name>A0A3Q8XLE8_9HYPH</name>
<keyword evidence="2" id="KW-0812">Transmembrane</keyword>
<dbReference type="OrthoDB" id="9792788at2"/>
<dbReference type="PANTHER" id="PTHR35335">
    <property type="entry name" value="UPF0716 PROTEIN FXSA"/>
    <property type="match status" value="1"/>
</dbReference>
<evidence type="ECO:0000313" key="3">
    <source>
        <dbReference type="EMBL" id="AZN70313.1"/>
    </source>
</evidence>
<feature type="region of interest" description="Disordered" evidence="1">
    <location>
        <begin position="131"/>
        <end position="186"/>
    </location>
</feature>
<dbReference type="AlphaFoldDB" id="A0A3Q8XLE8"/>
<feature type="transmembrane region" description="Helical" evidence="2">
    <location>
        <begin position="34"/>
        <end position="56"/>
    </location>
</feature>
<evidence type="ECO:0000256" key="1">
    <source>
        <dbReference type="SAM" id="MobiDB-lite"/>
    </source>
</evidence>
<feature type="compositionally biased region" description="Basic and acidic residues" evidence="1">
    <location>
        <begin position="164"/>
        <end position="186"/>
    </location>
</feature>
<keyword evidence="2" id="KW-1133">Transmembrane helix</keyword>
<keyword evidence="4" id="KW-1185">Reference proteome</keyword>
<dbReference type="Proteomes" id="UP000268192">
    <property type="component" value="Chromosome"/>
</dbReference>
<dbReference type="PANTHER" id="PTHR35335:SF1">
    <property type="entry name" value="UPF0716 PROTEIN FXSA"/>
    <property type="match status" value="1"/>
</dbReference>
<evidence type="ECO:0000256" key="2">
    <source>
        <dbReference type="SAM" id="Phobius"/>
    </source>
</evidence>
<accession>A0A3Q8XLE8</accession>
<dbReference type="Pfam" id="PF04186">
    <property type="entry name" value="FxsA"/>
    <property type="match status" value="1"/>
</dbReference>
<gene>
    <name evidence="3" type="primary">fxsA</name>
    <name evidence="3" type="ORF">D5400_02580</name>
</gene>
<evidence type="ECO:0000313" key="4">
    <source>
        <dbReference type="Proteomes" id="UP000268192"/>
    </source>
</evidence>
<dbReference type="GO" id="GO:0016020">
    <property type="term" value="C:membrane"/>
    <property type="evidence" value="ECO:0007669"/>
    <property type="project" value="InterPro"/>
</dbReference>
<keyword evidence="2" id="KW-0472">Membrane</keyword>
<dbReference type="EMBL" id="CP032509">
    <property type="protein sequence ID" value="AZN70313.1"/>
    <property type="molecule type" value="Genomic_DNA"/>
</dbReference>
<feature type="transmembrane region" description="Helical" evidence="2">
    <location>
        <begin position="77"/>
        <end position="105"/>
    </location>
</feature>
<sequence>MAFSLVPFMLLAMPIAEISVFILVGSQIGLLPTLGLILVTAIIGSVLLRVQGFGIVRRISEEARAGRVPGRELIHGVMIVVAGVLLLTPGFISDTIGFLLFVPAVRDFGWRLVKDRIVVVGAGLGAGMAAGMRGQARHSGDEQRPYGAQPRGRTVIDLDEDDFSREPSPDSPWRDDQDGRGGPKSH</sequence>
<organism evidence="3 4">
    <name type="scientific">Georhizobium profundi</name>
    <dbReference type="NCBI Taxonomy" id="2341112"/>
    <lineage>
        <taxon>Bacteria</taxon>
        <taxon>Pseudomonadati</taxon>
        <taxon>Pseudomonadota</taxon>
        <taxon>Alphaproteobacteria</taxon>
        <taxon>Hyphomicrobiales</taxon>
        <taxon>Rhizobiaceae</taxon>
        <taxon>Georhizobium</taxon>
    </lineage>
</organism>
<dbReference type="NCBIfam" id="NF008528">
    <property type="entry name" value="PRK11463.1-2"/>
    <property type="match status" value="1"/>
</dbReference>
<dbReference type="KEGG" id="abaw:D5400_02580"/>